<name>A0A183ILB3_9BILA</name>
<keyword evidence="2" id="KW-1185">Reference proteome</keyword>
<evidence type="ECO:0000313" key="1">
    <source>
        <dbReference type="EMBL" id="VDP04281.1"/>
    </source>
</evidence>
<dbReference type="AlphaFoldDB" id="A0A183ILB3"/>
<sequence length="102" mass="11778">MMTAKLVGTNLHNTEMVGTVKSMCWADFKNDETMPPHPAEELRALGCSVLLYLKLMNMLKQEMSYNFPKVFPRFPRIYPKTYENYAASLRVMSIYRGSTDTD</sequence>
<evidence type="ECO:0000313" key="3">
    <source>
        <dbReference type="WBParaSite" id="SBAD_0000459901-mRNA-1"/>
    </source>
</evidence>
<reference evidence="3" key="1">
    <citation type="submission" date="2016-06" db="UniProtKB">
        <authorList>
            <consortium name="WormBaseParasite"/>
        </authorList>
    </citation>
    <scope>IDENTIFICATION</scope>
</reference>
<evidence type="ECO:0000313" key="2">
    <source>
        <dbReference type="Proteomes" id="UP000270296"/>
    </source>
</evidence>
<gene>
    <name evidence="1" type="ORF">SBAD_LOCUS4409</name>
</gene>
<dbReference type="WBParaSite" id="SBAD_0000459901-mRNA-1">
    <property type="protein sequence ID" value="SBAD_0000459901-mRNA-1"/>
    <property type="gene ID" value="SBAD_0000459901"/>
</dbReference>
<dbReference type="Proteomes" id="UP000270296">
    <property type="component" value="Unassembled WGS sequence"/>
</dbReference>
<proteinExistence type="predicted"/>
<organism evidence="3">
    <name type="scientific">Soboliphyme baturini</name>
    <dbReference type="NCBI Taxonomy" id="241478"/>
    <lineage>
        <taxon>Eukaryota</taxon>
        <taxon>Metazoa</taxon>
        <taxon>Ecdysozoa</taxon>
        <taxon>Nematoda</taxon>
        <taxon>Enoplea</taxon>
        <taxon>Dorylaimia</taxon>
        <taxon>Dioctophymatida</taxon>
        <taxon>Dioctophymatoidea</taxon>
        <taxon>Soboliphymatidae</taxon>
        <taxon>Soboliphyme</taxon>
    </lineage>
</organism>
<protein>
    <submittedName>
        <fullName evidence="3">Myosin motor domain-containing protein</fullName>
    </submittedName>
</protein>
<dbReference type="EMBL" id="UZAM01008303">
    <property type="protein sequence ID" value="VDP04281.1"/>
    <property type="molecule type" value="Genomic_DNA"/>
</dbReference>
<accession>A0A183ILB3</accession>
<reference evidence="1 2" key="2">
    <citation type="submission" date="2018-11" db="EMBL/GenBank/DDBJ databases">
        <authorList>
            <consortium name="Pathogen Informatics"/>
        </authorList>
    </citation>
    <scope>NUCLEOTIDE SEQUENCE [LARGE SCALE GENOMIC DNA]</scope>
</reference>